<feature type="compositionally biased region" description="Acidic residues" evidence="1">
    <location>
        <begin position="341"/>
        <end position="354"/>
    </location>
</feature>
<feature type="region of interest" description="Disordered" evidence="1">
    <location>
        <begin position="333"/>
        <end position="354"/>
    </location>
</feature>
<keyword evidence="2" id="KW-0812">Transmembrane</keyword>
<keyword evidence="2" id="KW-1133">Transmembrane helix</keyword>
<feature type="transmembrane region" description="Helical" evidence="2">
    <location>
        <begin position="7"/>
        <end position="26"/>
    </location>
</feature>
<keyword evidence="2" id="KW-0472">Membrane</keyword>
<dbReference type="AlphaFoldDB" id="A0A917VW80"/>
<proteinExistence type="predicted"/>
<dbReference type="EMBL" id="BMNT01000072">
    <property type="protein sequence ID" value="GGL20524.1"/>
    <property type="molecule type" value="Genomic_DNA"/>
</dbReference>
<reference evidence="3" key="2">
    <citation type="submission" date="2020-09" db="EMBL/GenBank/DDBJ databases">
        <authorList>
            <person name="Sun Q."/>
            <person name="Ohkuma M."/>
        </authorList>
    </citation>
    <scope>NUCLEOTIDE SEQUENCE</scope>
    <source>
        <strain evidence="3">JCM 13064</strain>
    </source>
</reference>
<evidence type="ECO:0000256" key="1">
    <source>
        <dbReference type="SAM" id="MobiDB-lite"/>
    </source>
</evidence>
<dbReference type="RefSeq" id="WP_203968708.1">
    <property type="nucleotide sequence ID" value="NZ_BMNT01000072.1"/>
</dbReference>
<name>A0A917VW80_9ACTN</name>
<gene>
    <name evidence="3" type="ORF">GCM10007964_73070</name>
</gene>
<evidence type="ECO:0000256" key="2">
    <source>
        <dbReference type="SAM" id="Phobius"/>
    </source>
</evidence>
<reference evidence="3" key="1">
    <citation type="journal article" date="2014" name="Int. J. Syst. Evol. Microbiol.">
        <title>Complete genome sequence of Corynebacterium casei LMG S-19264T (=DSM 44701T), isolated from a smear-ripened cheese.</title>
        <authorList>
            <consortium name="US DOE Joint Genome Institute (JGI-PGF)"/>
            <person name="Walter F."/>
            <person name="Albersmeier A."/>
            <person name="Kalinowski J."/>
            <person name="Ruckert C."/>
        </authorList>
    </citation>
    <scope>NUCLEOTIDE SEQUENCE</scope>
    <source>
        <strain evidence="3">JCM 13064</strain>
    </source>
</reference>
<organism evidence="3 4">
    <name type="scientific">Sphaerisporangium melleum</name>
    <dbReference type="NCBI Taxonomy" id="321316"/>
    <lineage>
        <taxon>Bacteria</taxon>
        <taxon>Bacillati</taxon>
        <taxon>Actinomycetota</taxon>
        <taxon>Actinomycetes</taxon>
        <taxon>Streptosporangiales</taxon>
        <taxon>Streptosporangiaceae</taxon>
        <taxon>Sphaerisporangium</taxon>
    </lineage>
</organism>
<sequence length="354" mass="39899">MSSGRSPMTVFLAVTGGVILTGLILFAPWWVWVPLTGAIAVFLLVRTVMSDRASRRLPLFDPDPPYDPSPPPVERRQEPITNVQLPSECPDYCFLFSATVVWSPRQNVMVETTANMAALAVDDVLRRAREITEKRDPREVSLVRYELGGVLARMQADRGGCLEAMAESVDLVLPEEDRHRLEELATVRKKKDVWEHGRKFEQSKREYLSQDVLKDPGSAVVWHLARNDDQVEKTVNDIGLLAKLSSAANNHEIPETFMRYVPEFGSAPSDDHIFGNGHSPNGYGPQDDEKTGADHFEAFVRAEFPEDGQDRRLLVKRMALAIAKQDRHDLANDILRRFDPPDDAQDQWDADQEG</sequence>
<evidence type="ECO:0000313" key="3">
    <source>
        <dbReference type="EMBL" id="GGL20524.1"/>
    </source>
</evidence>
<accession>A0A917VW80</accession>
<evidence type="ECO:0000313" key="4">
    <source>
        <dbReference type="Proteomes" id="UP000645217"/>
    </source>
</evidence>
<protein>
    <submittedName>
        <fullName evidence="3">Uncharacterized protein</fullName>
    </submittedName>
</protein>
<dbReference type="Proteomes" id="UP000645217">
    <property type="component" value="Unassembled WGS sequence"/>
</dbReference>
<keyword evidence="4" id="KW-1185">Reference proteome</keyword>
<comment type="caution">
    <text evidence="3">The sequence shown here is derived from an EMBL/GenBank/DDBJ whole genome shotgun (WGS) entry which is preliminary data.</text>
</comment>